<dbReference type="eggNOG" id="ENOG5032SY7">
    <property type="taxonomic scope" value="Bacteria"/>
</dbReference>
<reference evidence="1 2" key="1">
    <citation type="journal article" date="2006" name="J. Bacteriol.">
        <title>Complete genome sequence of the dehalorespiring bacterium Desulfitobacterium hafniense Y51 and comparison with Dehalococcoides ethenogenes 195.</title>
        <authorList>
            <person name="Nonaka H."/>
            <person name="Keresztes G."/>
            <person name="Shinoda Y."/>
            <person name="Ikenaga Y."/>
            <person name="Abe M."/>
            <person name="Naito K."/>
            <person name="Inatomi K."/>
            <person name="Furukawa K."/>
            <person name="Inui M."/>
            <person name="Yukawa H."/>
        </authorList>
    </citation>
    <scope>NUCLEOTIDE SEQUENCE [LARGE SCALE GENOMIC DNA]</scope>
    <source>
        <strain evidence="1 2">Y51</strain>
    </source>
</reference>
<keyword evidence="2" id="KW-1185">Reference proteome</keyword>
<gene>
    <name evidence="1" type="ordered locus">DSY2179</name>
</gene>
<dbReference type="KEGG" id="dsy:DSY2179"/>
<dbReference type="Proteomes" id="UP000001946">
    <property type="component" value="Chromosome"/>
</dbReference>
<protein>
    <recommendedName>
        <fullName evidence="3">Prophage minor tail protein Z (GPZ)</fullName>
    </recommendedName>
</protein>
<evidence type="ECO:0000313" key="1">
    <source>
        <dbReference type="EMBL" id="BAE83968.1"/>
    </source>
</evidence>
<evidence type="ECO:0008006" key="3">
    <source>
        <dbReference type="Google" id="ProtNLM"/>
    </source>
</evidence>
<dbReference type="EMBL" id="AP008230">
    <property type="protein sequence ID" value="BAE83968.1"/>
    <property type="molecule type" value="Genomic_DNA"/>
</dbReference>
<organism evidence="1 2">
    <name type="scientific">Desulfitobacterium hafniense (strain Y51)</name>
    <dbReference type="NCBI Taxonomy" id="138119"/>
    <lineage>
        <taxon>Bacteria</taxon>
        <taxon>Bacillati</taxon>
        <taxon>Bacillota</taxon>
        <taxon>Clostridia</taxon>
        <taxon>Eubacteriales</taxon>
        <taxon>Desulfitobacteriaceae</taxon>
        <taxon>Desulfitobacterium</taxon>
    </lineage>
</organism>
<name>Q24VH4_DESHY</name>
<proteinExistence type="predicted"/>
<dbReference type="Pfam" id="PF06763">
    <property type="entry name" value="Minor_tail_Z"/>
    <property type="match status" value="1"/>
</dbReference>
<dbReference type="AlphaFoldDB" id="Q24VH4"/>
<sequence>MDSVAKQDIFVDTKQIERLTFELKGFEEKVGTATYHALKRTVSHVRTQIGRIIPKSYAIKASDVKRTLSSKEPSLKDLSATITSKGHTLSFAHFPFTPRKPKKIRRSIFENAVMVTIKKDRGKVLSRTGFVATTGAKSADKVQFNVFKRLGKDRLPIAPIRTLSIPQMITNEGVAEQIQRAAADKLDERFEHEIIRSMTTMGNNIKRG</sequence>
<evidence type="ECO:0000313" key="2">
    <source>
        <dbReference type="Proteomes" id="UP000001946"/>
    </source>
</evidence>
<dbReference type="STRING" id="138119.DSY2179"/>
<dbReference type="InterPro" id="IPR010633">
    <property type="entry name" value="Phage_lambda_GpZ"/>
</dbReference>
<accession>Q24VH4</accession>
<dbReference type="HOGENOM" id="CLU_100483_0_0_9"/>